<sequence length="352" mass="36213">MTDFLGWQLPWGAVAAIAGLIAGTVLGLAARLGDFCTLGALESALYGGDQRRLRLWGIVLAVAILATQAGAAAGWIDLGETYYHKVGWMPLASILGGLTFGYGMALAGNCGFGALVRLGSGDLRAMVIVIILAISGFAALSGPLAPIRHALFPQIDSDNPQSFAALFQRLDIPFSPFVALVVVGLLVWALSCPTLRASRRSLLWGVAAGLAVAFSFAATSWVARESLGAVPVEGPSFVAAVGRALLWLMTASGGGLGYTVGTVFGITLGSFAGSMWRGLFRWEACEDPRELGRQIGGAALMGIGGVVAMGCSIGQGVSAVAALAWSGPVTLAAIVVGASFGLRQLIESFQPE</sequence>
<dbReference type="PANTHER" id="PTHR30574:SF1">
    <property type="entry name" value="SULPHUR TRANSPORT DOMAIN-CONTAINING PROTEIN"/>
    <property type="match status" value="1"/>
</dbReference>
<evidence type="ECO:0000256" key="2">
    <source>
        <dbReference type="ARBA" id="ARBA00022448"/>
    </source>
</evidence>
<proteinExistence type="inferred from homology"/>
<evidence type="ECO:0000256" key="1">
    <source>
        <dbReference type="ARBA" id="ARBA00004429"/>
    </source>
</evidence>
<comment type="subcellular location">
    <subcellularLocation>
        <location evidence="1">Cell inner membrane</location>
        <topology evidence="1">Multi-pass membrane protein</topology>
    </subcellularLocation>
</comment>
<feature type="transmembrane region" description="Helical" evidence="9">
    <location>
        <begin position="202"/>
        <end position="223"/>
    </location>
</feature>
<dbReference type="PANTHER" id="PTHR30574">
    <property type="entry name" value="INNER MEMBRANE PROTEIN YEDE"/>
    <property type="match status" value="1"/>
</dbReference>
<feature type="transmembrane region" description="Helical" evidence="9">
    <location>
        <begin position="172"/>
        <end position="190"/>
    </location>
</feature>
<feature type="transmembrane region" description="Helical" evidence="9">
    <location>
        <begin position="12"/>
        <end position="32"/>
    </location>
</feature>
<dbReference type="RefSeq" id="WP_090845445.1">
    <property type="nucleotide sequence ID" value="NZ_FNXG01000001.1"/>
</dbReference>
<keyword evidence="6 9" id="KW-1133">Transmembrane helix</keyword>
<dbReference type="AlphaFoldDB" id="A0A1H6KA00"/>
<keyword evidence="5 9" id="KW-0812">Transmembrane</keyword>
<dbReference type="STRING" id="65735.SAMN04488075_0783"/>
<dbReference type="OrthoDB" id="7984363at2"/>
<organism evidence="10 11">
    <name type="scientific">Paracoccus alkenifer</name>
    <dbReference type="NCBI Taxonomy" id="65735"/>
    <lineage>
        <taxon>Bacteria</taxon>
        <taxon>Pseudomonadati</taxon>
        <taxon>Pseudomonadota</taxon>
        <taxon>Alphaproteobacteria</taxon>
        <taxon>Rhodobacterales</taxon>
        <taxon>Paracoccaceae</taxon>
        <taxon>Paracoccus</taxon>
    </lineage>
</organism>
<dbReference type="GO" id="GO:0005886">
    <property type="term" value="C:plasma membrane"/>
    <property type="evidence" value="ECO:0007669"/>
    <property type="project" value="UniProtKB-SubCell"/>
</dbReference>
<evidence type="ECO:0000256" key="9">
    <source>
        <dbReference type="SAM" id="Phobius"/>
    </source>
</evidence>
<evidence type="ECO:0000256" key="5">
    <source>
        <dbReference type="ARBA" id="ARBA00022692"/>
    </source>
</evidence>
<reference evidence="11" key="1">
    <citation type="submission" date="2016-10" db="EMBL/GenBank/DDBJ databases">
        <authorList>
            <person name="Varghese N."/>
            <person name="Submissions S."/>
        </authorList>
    </citation>
    <scope>NUCLEOTIDE SEQUENCE [LARGE SCALE GENOMIC DNA]</scope>
    <source>
        <strain evidence="11">DSM 11593</strain>
    </source>
</reference>
<dbReference type="Proteomes" id="UP000199125">
    <property type="component" value="Unassembled WGS sequence"/>
</dbReference>
<evidence type="ECO:0000256" key="8">
    <source>
        <dbReference type="ARBA" id="ARBA00035655"/>
    </source>
</evidence>
<feature type="transmembrane region" description="Helical" evidence="9">
    <location>
        <begin position="255"/>
        <end position="276"/>
    </location>
</feature>
<protein>
    <submittedName>
        <fullName evidence="10">Uncharacterized protein</fullName>
    </submittedName>
</protein>
<gene>
    <name evidence="10" type="ORF">SAMN04488075_0783</name>
</gene>
<keyword evidence="2" id="KW-0813">Transport</keyword>
<evidence type="ECO:0000256" key="4">
    <source>
        <dbReference type="ARBA" id="ARBA00022519"/>
    </source>
</evidence>
<feature type="transmembrane region" description="Helical" evidence="9">
    <location>
        <begin position="127"/>
        <end position="152"/>
    </location>
</feature>
<evidence type="ECO:0000313" key="10">
    <source>
        <dbReference type="EMBL" id="SEH68628.1"/>
    </source>
</evidence>
<feature type="transmembrane region" description="Helical" evidence="9">
    <location>
        <begin position="297"/>
        <end position="317"/>
    </location>
</feature>
<dbReference type="InterPro" id="IPR007272">
    <property type="entry name" value="Sulf_transp_TsuA/YedE"/>
</dbReference>
<evidence type="ECO:0000256" key="3">
    <source>
        <dbReference type="ARBA" id="ARBA00022475"/>
    </source>
</evidence>
<evidence type="ECO:0000256" key="6">
    <source>
        <dbReference type="ARBA" id="ARBA00022989"/>
    </source>
</evidence>
<accession>A0A1H6KA00</accession>
<feature type="transmembrane region" description="Helical" evidence="9">
    <location>
        <begin position="53"/>
        <end position="76"/>
    </location>
</feature>
<feature type="transmembrane region" description="Helical" evidence="9">
    <location>
        <begin position="323"/>
        <end position="342"/>
    </location>
</feature>
<feature type="transmembrane region" description="Helical" evidence="9">
    <location>
        <begin position="88"/>
        <end position="115"/>
    </location>
</feature>
<comment type="similarity">
    <text evidence="8">Belongs to the TsuA/YedE (TC 9.B.102) family.</text>
</comment>
<keyword evidence="3" id="KW-1003">Cell membrane</keyword>
<dbReference type="EMBL" id="FNXG01000001">
    <property type="protein sequence ID" value="SEH68628.1"/>
    <property type="molecule type" value="Genomic_DNA"/>
</dbReference>
<keyword evidence="7 9" id="KW-0472">Membrane</keyword>
<keyword evidence="4" id="KW-0997">Cell inner membrane</keyword>
<keyword evidence="11" id="KW-1185">Reference proteome</keyword>
<evidence type="ECO:0000313" key="11">
    <source>
        <dbReference type="Proteomes" id="UP000199125"/>
    </source>
</evidence>
<evidence type="ECO:0000256" key="7">
    <source>
        <dbReference type="ARBA" id="ARBA00023136"/>
    </source>
</evidence>
<dbReference type="Pfam" id="PF04143">
    <property type="entry name" value="Sulf_transp"/>
    <property type="match status" value="1"/>
</dbReference>
<name>A0A1H6KA00_9RHOB</name>